<feature type="region of interest" description="Disordered" evidence="5">
    <location>
        <begin position="393"/>
        <end position="423"/>
    </location>
</feature>
<gene>
    <name evidence="9" type="ORF">EJP77_14370</name>
</gene>
<keyword evidence="2 4" id="KW-0378">Hydrolase</keyword>
<comment type="similarity">
    <text evidence="1 4">Belongs to the glycosyl hydrolase 26 family.</text>
</comment>
<dbReference type="InterPro" id="IPR001119">
    <property type="entry name" value="SLH_dom"/>
</dbReference>
<dbReference type="SUPFAM" id="SSF49785">
    <property type="entry name" value="Galactose-binding domain-like"/>
    <property type="match status" value="3"/>
</dbReference>
<dbReference type="InterPro" id="IPR014756">
    <property type="entry name" value="Ig_E-set"/>
</dbReference>
<feature type="compositionally biased region" description="Gly residues" evidence="5">
    <location>
        <begin position="393"/>
        <end position="419"/>
    </location>
</feature>
<dbReference type="PANTHER" id="PTHR40079">
    <property type="entry name" value="MANNAN ENDO-1,4-BETA-MANNOSIDASE E-RELATED"/>
    <property type="match status" value="1"/>
</dbReference>
<dbReference type="EMBL" id="RZNX01000006">
    <property type="protein sequence ID" value="RUT29559.1"/>
    <property type="molecule type" value="Genomic_DNA"/>
</dbReference>
<keyword evidence="3 4" id="KW-0326">Glycosidase</keyword>
<dbReference type="SUPFAM" id="SSF51445">
    <property type="entry name" value="(Trans)glycosidases"/>
    <property type="match status" value="1"/>
</dbReference>
<evidence type="ECO:0000256" key="2">
    <source>
        <dbReference type="ARBA" id="ARBA00022801"/>
    </source>
</evidence>
<feature type="domain" description="SLH" evidence="7">
    <location>
        <begin position="98"/>
        <end position="156"/>
    </location>
</feature>
<dbReference type="InterPro" id="IPR013783">
    <property type="entry name" value="Ig-like_fold"/>
</dbReference>
<dbReference type="RefSeq" id="WP_127199943.1">
    <property type="nucleotide sequence ID" value="NZ_RZNX01000006.1"/>
</dbReference>
<feature type="signal peptide" evidence="6">
    <location>
        <begin position="1"/>
        <end position="30"/>
    </location>
</feature>
<dbReference type="Gene3D" id="3.20.20.80">
    <property type="entry name" value="Glycosidases"/>
    <property type="match status" value="1"/>
</dbReference>
<proteinExistence type="inferred from homology"/>
<keyword evidence="6" id="KW-0732">Signal</keyword>
<dbReference type="PROSITE" id="PS51272">
    <property type="entry name" value="SLH"/>
    <property type="match status" value="2"/>
</dbReference>
<evidence type="ECO:0000256" key="5">
    <source>
        <dbReference type="SAM" id="MobiDB-lite"/>
    </source>
</evidence>
<dbReference type="Gene3D" id="2.60.40.10">
    <property type="entry name" value="Immunoglobulins"/>
    <property type="match status" value="1"/>
</dbReference>
<dbReference type="PROSITE" id="PS51764">
    <property type="entry name" value="GH26"/>
    <property type="match status" value="1"/>
</dbReference>
<dbReference type="InterPro" id="IPR049475">
    <property type="entry name" value="Mann_GBD_bact"/>
</dbReference>
<dbReference type="InterPro" id="IPR022790">
    <property type="entry name" value="GH26_dom"/>
</dbReference>
<dbReference type="Proteomes" id="UP000272464">
    <property type="component" value="Unassembled WGS sequence"/>
</dbReference>
<evidence type="ECO:0000259" key="7">
    <source>
        <dbReference type="PROSITE" id="PS51272"/>
    </source>
</evidence>
<dbReference type="InterPro" id="IPR017853">
    <property type="entry name" value="GH"/>
</dbReference>
<dbReference type="Pfam" id="PF02156">
    <property type="entry name" value="Glyco_hydro_26"/>
    <property type="match status" value="1"/>
</dbReference>
<feature type="domain" description="SLH" evidence="7">
    <location>
        <begin position="34"/>
        <end position="97"/>
    </location>
</feature>
<dbReference type="InterPro" id="IPR008979">
    <property type="entry name" value="Galactose-bd-like_sf"/>
</dbReference>
<dbReference type="InterPro" id="IPR005087">
    <property type="entry name" value="CBM11"/>
</dbReference>
<organism evidence="9 10">
    <name type="scientific">Paenibacillus zeisoli</name>
    <dbReference type="NCBI Taxonomy" id="2496267"/>
    <lineage>
        <taxon>Bacteria</taxon>
        <taxon>Bacillati</taxon>
        <taxon>Bacillota</taxon>
        <taxon>Bacilli</taxon>
        <taxon>Bacillales</taxon>
        <taxon>Paenibacillaceae</taxon>
        <taxon>Paenibacillus</taxon>
    </lineage>
</organism>
<dbReference type="OrthoDB" id="185675at2"/>
<dbReference type="Pfam" id="PF21253">
    <property type="entry name" value="Mann_GBD_bact"/>
    <property type="match status" value="1"/>
</dbReference>
<feature type="active site" description="Proton donor" evidence="4">
    <location>
        <position position="597"/>
    </location>
</feature>
<dbReference type="SUPFAM" id="SSF81296">
    <property type="entry name" value="E set domains"/>
    <property type="match status" value="1"/>
</dbReference>
<dbReference type="InterPro" id="IPR015295">
    <property type="entry name" value="CBM27"/>
</dbReference>
<dbReference type="GO" id="GO:0030245">
    <property type="term" value="P:cellulose catabolic process"/>
    <property type="evidence" value="ECO:0007669"/>
    <property type="project" value="InterPro"/>
</dbReference>
<reference evidence="9 10" key="1">
    <citation type="submission" date="2018-12" db="EMBL/GenBank/DDBJ databases">
        <authorList>
            <person name="Sun L."/>
            <person name="Chen Z."/>
        </authorList>
    </citation>
    <scope>NUCLEOTIDE SEQUENCE [LARGE SCALE GENOMIC DNA]</scope>
    <source>
        <strain evidence="9 10">3-5-3</strain>
    </source>
</reference>
<name>A0A3S1B4D1_9BACL</name>
<feature type="domain" description="GH26" evidence="8">
    <location>
        <begin position="435"/>
        <end position="789"/>
    </location>
</feature>
<dbReference type="InterPro" id="IPR000805">
    <property type="entry name" value="Glyco_hydro_26"/>
</dbReference>
<evidence type="ECO:0000256" key="3">
    <source>
        <dbReference type="ARBA" id="ARBA00023295"/>
    </source>
</evidence>
<dbReference type="GO" id="GO:0008810">
    <property type="term" value="F:cellulase activity"/>
    <property type="evidence" value="ECO:0007669"/>
    <property type="project" value="InterPro"/>
</dbReference>
<dbReference type="GO" id="GO:0016985">
    <property type="term" value="F:mannan endo-1,4-beta-mannosidase activity"/>
    <property type="evidence" value="ECO:0007669"/>
    <property type="project" value="InterPro"/>
</dbReference>
<dbReference type="Pfam" id="PF17957">
    <property type="entry name" value="Big_7"/>
    <property type="match status" value="1"/>
</dbReference>
<evidence type="ECO:0000256" key="1">
    <source>
        <dbReference type="ARBA" id="ARBA00007754"/>
    </source>
</evidence>
<comment type="caution">
    <text evidence="9">The sequence shown here is derived from an EMBL/GenBank/DDBJ whole genome shotgun (WGS) entry which is preliminary data.</text>
</comment>
<feature type="active site" description="Nucleophile" evidence="4">
    <location>
        <position position="707"/>
    </location>
</feature>
<dbReference type="Gene3D" id="2.60.120.260">
    <property type="entry name" value="Galactose-binding domain-like"/>
    <property type="match status" value="3"/>
</dbReference>
<dbReference type="Pfam" id="PF03425">
    <property type="entry name" value="CBM_11"/>
    <property type="match status" value="1"/>
</dbReference>
<keyword evidence="10" id="KW-1185">Reference proteome</keyword>
<sequence>MFVKKGKMLSASTVALLVISLLSSSGSAYAASGNESAGSPTASTHWANVSIEKWKSNGLIRGYEDGSFHPDQPITRAEFATILNKVFGYYDKSGTSFSDVSADSWYSDALAIAKKAGYYQGFENNEARANTKITREDAVTLLARAFVLKGSNPASFSDAKDINAYAKDAVNALIPFVSGYPDGSFKPHAPITRAEVVTLIDKLVAGYYANAGTLQGGNIQGNVVINHEGITLKDTTITGNLYLSSGIADGEVTLDNVTVKGTTFVAGGGDHTIIVRNSTLGNVDVNRKEGSVRVLATGTTAMGQVVANSKSKLELGTGTSVDHVVANQILELIAESGTTIKKLEILSTAAGTTIDSKGNINESILKASNVKVNGNPAVPGDFSINKGQVIAGSGGTGASQGTASTGGNGSTPGSGGGNSGPVVGTANLVDAEASDTTRALFAYLSDTRGKQVLFGHQHATDVGLSFANETTISGEQSDVLNSVGDLPAVYGWDTLSLEGKEKPGVANDPDQSRENLADLMKKAHNKNGIITLSSHMPNFVTGGSFNDTKGSVVEHILPGGDKNAEFNAFLDQIAKLANNLKDDQGKLIPVMFRPFHEQNGGWFWWGAQTTTQSEYVEIYRYTVEYLRDIKQVHNLLYVYSPNGAFSGTESKYLATYPGDDYVDILGMDQYDNQDNPGSDGFVSGLVSDLAMISKLADSKGKIATFSEFGYSPMGMKTSGNKDVEWFTKLLNAIKNDPNAKRIAYMLTWANFNLDGNLFVPYKDAGNLGSHELLPDFVKFYNDPYTAFAKEVGDVYAKSVKASTEKPFMHIASPVNGSTVRSATTKIRARVLNENPSKVTYSVEGSTTEVPMVWDAAESYYTADWSPDAALNGKTAAFTVHVYNANGVLQPELDQTSKVFVKVPEALLKQYTFDNGIGGVLNNGTWSASNTLTMDLKSADFNGSGALKLDVAGLQQADTWQELKLGLSDLDTAMLKEIKRVKFNAYIPVSLGANNADASIQAVVQLPPDYSDPGKFGMNMTTKKLTDLDKTSDGNYYVYPVSIDITNPEASANATGLAFSLIGNGLSGDGSVYVDNLGLYSVYQEPTSDPAVVDDFEGYMGSSDAAAAKYISQGDGGMVTLNTDNKQGGNYGIAYNYTLASQGYAGVSKTLNDVDWSGFNQLQAWIKPDGKGQKLVIQIHVKTGDYEYYPNTSTTDARLEKMNLAEFVPVHGATGPLTKELLKTVSKFSIYTNAVGSYTGTITNTMYFDDIKAVYDSAAPVLSNGGSGSDSSAHAPGILYDFESDTQGWGLNSSENKASAAAPEVTAAEHSEGAQALKSTFTLGTGSFELKNDTALDLTGLKSITVKVKLSAGKAKARLYIKTGSNWSWFDSGVPDTANVDSAGFATITLSLDSVTDLNQVKSMGLKLESFEGSGDSAVYMDEVTLVGAN</sequence>
<evidence type="ECO:0000313" key="10">
    <source>
        <dbReference type="Proteomes" id="UP000272464"/>
    </source>
</evidence>
<evidence type="ECO:0000313" key="9">
    <source>
        <dbReference type="EMBL" id="RUT29559.1"/>
    </source>
</evidence>
<dbReference type="PANTHER" id="PTHR40079:SF4">
    <property type="entry name" value="GH26 DOMAIN-CONTAINING PROTEIN-RELATED"/>
    <property type="match status" value="1"/>
</dbReference>
<dbReference type="PRINTS" id="PR00739">
    <property type="entry name" value="GLHYDRLASE26"/>
</dbReference>
<dbReference type="Pfam" id="PF09212">
    <property type="entry name" value="CBM27"/>
    <property type="match status" value="1"/>
</dbReference>
<feature type="chain" id="PRO_5018731510" evidence="6">
    <location>
        <begin position="31"/>
        <end position="1429"/>
    </location>
</feature>
<evidence type="ECO:0000259" key="8">
    <source>
        <dbReference type="PROSITE" id="PS51764"/>
    </source>
</evidence>
<protein>
    <submittedName>
        <fullName evidence="9">Beta-mannosidase</fullName>
    </submittedName>
</protein>
<dbReference type="GO" id="GO:0006080">
    <property type="term" value="P:substituted mannan metabolic process"/>
    <property type="evidence" value="ECO:0007669"/>
    <property type="project" value="InterPro"/>
</dbReference>
<evidence type="ECO:0000256" key="6">
    <source>
        <dbReference type="SAM" id="SignalP"/>
    </source>
</evidence>
<evidence type="ECO:0000256" key="4">
    <source>
        <dbReference type="PROSITE-ProRule" id="PRU01100"/>
    </source>
</evidence>
<dbReference type="Pfam" id="PF00395">
    <property type="entry name" value="SLH"/>
    <property type="match status" value="3"/>
</dbReference>
<accession>A0A3S1B4D1</accession>